<sequence>MSLDAIFGIAGSGLNAQSLRLNTTASNMANAQSASSSYDEVYRARHPVFTAALNQARGGMMPVSSARENTGGVQVLGIVESDAPLQPRYEPEHPLADDDGYVYYPNVNVVEEMANMISASRSFQANVEVMNSAKQMMQRVLTIGQ</sequence>
<dbReference type="PANTHER" id="PTHR30435:SF29">
    <property type="entry name" value="FLAGELLAR BASAL-BODY ROD PROTEIN FLGC"/>
    <property type="match status" value="1"/>
</dbReference>
<dbReference type="Pfam" id="PF00460">
    <property type="entry name" value="Flg_bb_rod"/>
    <property type="match status" value="1"/>
</dbReference>
<evidence type="ECO:0000313" key="10">
    <source>
        <dbReference type="Proteomes" id="UP000000466"/>
    </source>
</evidence>
<evidence type="ECO:0000259" key="8">
    <source>
        <dbReference type="Pfam" id="PF06429"/>
    </source>
</evidence>
<dbReference type="PANTHER" id="PTHR30435">
    <property type="entry name" value="FLAGELLAR PROTEIN"/>
    <property type="match status" value="1"/>
</dbReference>
<feature type="domain" description="Flagellar basal-body/hook protein C-terminal" evidence="8">
    <location>
        <begin position="100"/>
        <end position="142"/>
    </location>
</feature>
<dbReference type="KEGG" id="saga:M5M_02210"/>
<dbReference type="InterPro" id="IPR010930">
    <property type="entry name" value="Flg_bb/hook_C_dom"/>
</dbReference>
<reference evidence="9 10" key="1">
    <citation type="journal article" date="2013" name="Genome Announc.">
        <title>Complete genome sequence of Simiduia agarivorans SA1(T), a marine bacterium able to degrade a variety of polysaccharides.</title>
        <authorList>
            <person name="Lin S.Y."/>
            <person name="Shieh W.Y."/>
            <person name="Chen J.S."/>
            <person name="Tang S.L."/>
        </authorList>
    </citation>
    <scope>NUCLEOTIDE SEQUENCE [LARGE SCALE GENOMIC DNA]</scope>
    <source>
        <strain evidence="10">DSM 21679 / JCM 13881 / BCRC 17597 / SA1</strain>
    </source>
</reference>
<evidence type="ECO:0000313" key="9">
    <source>
        <dbReference type="EMBL" id="AFU97661.1"/>
    </source>
</evidence>
<organism evidence="9 10">
    <name type="scientific">Simiduia agarivorans (strain DSM 21679 / JCM 13881 / BCRC 17597 / SA1)</name>
    <dbReference type="NCBI Taxonomy" id="1117647"/>
    <lineage>
        <taxon>Bacteria</taxon>
        <taxon>Pseudomonadati</taxon>
        <taxon>Pseudomonadota</taxon>
        <taxon>Gammaproteobacteria</taxon>
        <taxon>Cellvibrionales</taxon>
        <taxon>Cellvibrionaceae</taxon>
        <taxon>Simiduia</taxon>
    </lineage>
</organism>
<keyword evidence="4 6" id="KW-0975">Bacterial flagellum</keyword>
<dbReference type="InterPro" id="IPR006299">
    <property type="entry name" value="FlgC"/>
</dbReference>
<dbReference type="RefSeq" id="WP_015045834.1">
    <property type="nucleotide sequence ID" value="NC_018868.3"/>
</dbReference>
<dbReference type="InterPro" id="IPR001444">
    <property type="entry name" value="Flag_bb_rod_N"/>
</dbReference>
<dbReference type="EMBL" id="CP003746">
    <property type="protein sequence ID" value="AFU97661.1"/>
    <property type="molecule type" value="Genomic_DNA"/>
</dbReference>
<dbReference type="GO" id="GO:0071978">
    <property type="term" value="P:bacterial-type flagellum-dependent swarming motility"/>
    <property type="evidence" value="ECO:0007669"/>
    <property type="project" value="TreeGrafter"/>
</dbReference>
<evidence type="ECO:0000256" key="5">
    <source>
        <dbReference type="ARBA" id="ARBA00025933"/>
    </source>
</evidence>
<evidence type="ECO:0000256" key="2">
    <source>
        <dbReference type="ARBA" id="ARBA00009677"/>
    </source>
</evidence>
<dbReference type="NCBIfam" id="TIGR01395">
    <property type="entry name" value="FlgC"/>
    <property type="match status" value="1"/>
</dbReference>
<dbReference type="OrthoDB" id="9794148at2"/>
<dbReference type="GO" id="GO:0030694">
    <property type="term" value="C:bacterial-type flagellum basal body, rod"/>
    <property type="evidence" value="ECO:0007669"/>
    <property type="project" value="UniProtKB-UniRule"/>
</dbReference>
<comment type="similarity">
    <text evidence="2">Belongs to the flagella basal body rod proteins family.</text>
</comment>
<evidence type="ECO:0000256" key="6">
    <source>
        <dbReference type="RuleBase" id="RU362062"/>
    </source>
</evidence>
<dbReference type="AlphaFoldDB" id="K4KFG1"/>
<keyword evidence="9" id="KW-0282">Flagellum</keyword>
<proteinExistence type="inferred from homology"/>
<keyword evidence="9" id="KW-0969">Cilium</keyword>
<evidence type="ECO:0000256" key="4">
    <source>
        <dbReference type="ARBA" id="ARBA00023143"/>
    </source>
</evidence>
<accession>K4KFG1</accession>
<evidence type="ECO:0000259" key="7">
    <source>
        <dbReference type="Pfam" id="PF00460"/>
    </source>
</evidence>
<gene>
    <name evidence="9" type="primary">flgC</name>
    <name evidence="9" type="ordered locus">M5M_02210</name>
</gene>
<protein>
    <recommendedName>
        <fullName evidence="3 6">Flagellar basal-body rod protein FlgC</fullName>
    </recommendedName>
</protein>
<evidence type="ECO:0000256" key="1">
    <source>
        <dbReference type="ARBA" id="ARBA00004117"/>
    </source>
</evidence>
<dbReference type="STRING" id="1117647.M5M_02210"/>
<comment type="subcellular location">
    <subcellularLocation>
        <location evidence="1 6">Bacterial flagellum basal body</location>
    </subcellularLocation>
</comment>
<dbReference type="Pfam" id="PF06429">
    <property type="entry name" value="Flg_bbr_C"/>
    <property type="match status" value="1"/>
</dbReference>
<dbReference type="eggNOG" id="COG1558">
    <property type="taxonomic scope" value="Bacteria"/>
</dbReference>
<name>K4KFG1_SIMAS</name>
<dbReference type="Proteomes" id="UP000000466">
    <property type="component" value="Chromosome"/>
</dbReference>
<keyword evidence="9" id="KW-0966">Cell projection</keyword>
<dbReference type="HOGENOM" id="CLU_123272_1_0_6"/>
<feature type="domain" description="Flagellar basal body rod protein N-terminal" evidence="7">
    <location>
        <begin position="9"/>
        <end position="31"/>
    </location>
</feature>
<evidence type="ECO:0000256" key="3">
    <source>
        <dbReference type="ARBA" id="ARBA00017941"/>
    </source>
</evidence>
<comment type="subunit">
    <text evidence="5 6">The basal body constitutes a major portion of the flagellar organelle and consists of four rings (L,P,S, and M) mounted on a central rod. The rod consists of about 26 subunits of FlgG in the distal portion, and FlgB, FlgC and FlgF are thought to build up the proximal portion of the rod with about 6 subunits each.</text>
</comment>
<keyword evidence="10" id="KW-1185">Reference proteome</keyword>